<gene>
    <name evidence="1" type="ORF">PHLCEN_2v589</name>
</gene>
<organism evidence="1 2">
    <name type="scientific">Hermanssonia centrifuga</name>
    <dbReference type="NCBI Taxonomy" id="98765"/>
    <lineage>
        <taxon>Eukaryota</taxon>
        <taxon>Fungi</taxon>
        <taxon>Dikarya</taxon>
        <taxon>Basidiomycota</taxon>
        <taxon>Agaricomycotina</taxon>
        <taxon>Agaricomycetes</taxon>
        <taxon>Polyporales</taxon>
        <taxon>Meruliaceae</taxon>
        <taxon>Hermanssonia</taxon>
    </lineage>
</organism>
<dbReference type="OrthoDB" id="860at2759"/>
<evidence type="ECO:0000313" key="2">
    <source>
        <dbReference type="Proteomes" id="UP000186601"/>
    </source>
</evidence>
<dbReference type="EMBL" id="MLYV02000035">
    <property type="protein sequence ID" value="PSS37573.1"/>
    <property type="molecule type" value="Genomic_DNA"/>
</dbReference>
<dbReference type="AlphaFoldDB" id="A0A2R6S5P7"/>
<sequence>MAIINGAKSVDEVIRTVKGGFMNVMRVGPSFHFTWSNEHHVHQITWITSPLSLIVAQKYLSPELWVPFFNFIQFVAGTYFNTKVKKMQLAAADKKQKEKDTKGKDD</sequence>
<reference evidence="1 2" key="1">
    <citation type="submission" date="2018-02" db="EMBL/GenBank/DDBJ databases">
        <title>Genome sequence of the basidiomycete white-rot fungus Phlebia centrifuga.</title>
        <authorList>
            <person name="Granchi Z."/>
            <person name="Peng M."/>
            <person name="de Vries R.P."/>
            <person name="Hilden K."/>
            <person name="Makela M.R."/>
            <person name="Grigoriev I."/>
            <person name="Riley R."/>
        </authorList>
    </citation>
    <scope>NUCLEOTIDE SEQUENCE [LARGE SCALE GENOMIC DNA]</scope>
    <source>
        <strain evidence="1 2">FBCC195</strain>
    </source>
</reference>
<evidence type="ECO:0000313" key="1">
    <source>
        <dbReference type="EMBL" id="PSS37573.1"/>
    </source>
</evidence>
<protein>
    <submittedName>
        <fullName evidence="1">Uncharacterized protein</fullName>
    </submittedName>
</protein>
<proteinExistence type="predicted"/>
<accession>A0A2R6S5P7</accession>
<comment type="caution">
    <text evidence="1">The sequence shown here is derived from an EMBL/GenBank/DDBJ whole genome shotgun (WGS) entry which is preliminary data.</text>
</comment>
<keyword evidence="2" id="KW-1185">Reference proteome</keyword>
<dbReference type="Proteomes" id="UP000186601">
    <property type="component" value="Unassembled WGS sequence"/>
</dbReference>
<dbReference type="STRING" id="98765.A0A2R6S5P7"/>
<name>A0A2R6S5P7_9APHY</name>